<dbReference type="InterPro" id="IPR023476">
    <property type="entry name" value="Pep_tRNA_hydro_II_dom_sf"/>
</dbReference>
<reference evidence="6 7" key="1">
    <citation type="submission" date="2020-04" db="EMBL/GenBank/DDBJ databases">
        <authorList>
            <person name="Alioto T."/>
            <person name="Alioto T."/>
            <person name="Gomez Garrido J."/>
        </authorList>
    </citation>
    <scope>NUCLEOTIDE SEQUENCE [LARGE SCALE GENOMIC DNA]</scope>
</reference>
<dbReference type="Gene3D" id="3.40.1490.10">
    <property type="entry name" value="Bit1"/>
    <property type="match status" value="1"/>
</dbReference>
<dbReference type="FunFam" id="3.40.1490.10:FF:000001">
    <property type="entry name" value="Peptidyl-tRNA hydrolase 2"/>
    <property type="match status" value="1"/>
</dbReference>
<dbReference type="NCBIfam" id="TIGR00283">
    <property type="entry name" value="arch_pth2"/>
    <property type="match status" value="1"/>
</dbReference>
<dbReference type="CDD" id="cd02430">
    <property type="entry name" value="PTH2"/>
    <property type="match status" value="1"/>
</dbReference>
<gene>
    <name evidence="6" type="ORF">CLODIP_2_CD05323</name>
</gene>
<name>A0A8S1BT74_9INSE</name>
<dbReference type="GO" id="GO:0005829">
    <property type="term" value="C:cytosol"/>
    <property type="evidence" value="ECO:0007669"/>
    <property type="project" value="TreeGrafter"/>
</dbReference>
<keyword evidence="2" id="KW-0378">Hydrolase</keyword>
<proteinExistence type="inferred from homology"/>
<evidence type="ECO:0000256" key="1">
    <source>
        <dbReference type="ARBA" id="ARBA00013260"/>
    </source>
</evidence>
<protein>
    <recommendedName>
        <fullName evidence="1">peptidyl-tRNA hydrolase</fullName>
        <ecNumber evidence="1">3.1.1.29</ecNumber>
    </recommendedName>
</protein>
<comment type="catalytic activity">
    <reaction evidence="4">
        <text>an N-acyl-L-alpha-aminoacyl-tRNA + H2O = an N-acyl-L-amino acid + a tRNA + H(+)</text>
        <dbReference type="Rhea" id="RHEA:54448"/>
        <dbReference type="Rhea" id="RHEA-COMP:10123"/>
        <dbReference type="Rhea" id="RHEA-COMP:13883"/>
        <dbReference type="ChEBI" id="CHEBI:15377"/>
        <dbReference type="ChEBI" id="CHEBI:15378"/>
        <dbReference type="ChEBI" id="CHEBI:59874"/>
        <dbReference type="ChEBI" id="CHEBI:78442"/>
        <dbReference type="ChEBI" id="CHEBI:138191"/>
        <dbReference type="EC" id="3.1.1.29"/>
    </reaction>
</comment>
<dbReference type="EMBL" id="CADEPI010000001">
    <property type="protein sequence ID" value="CAB3359505.1"/>
    <property type="molecule type" value="Genomic_DNA"/>
</dbReference>
<evidence type="ECO:0000256" key="3">
    <source>
        <dbReference type="ARBA" id="ARBA00038050"/>
    </source>
</evidence>
<accession>A0A8S1BT74</accession>
<dbReference type="EC" id="3.1.1.29" evidence="1"/>
<dbReference type="PANTHER" id="PTHR12649">
    <property type="entry name" value="PEPTIDYL-TRNA HYDROLASE 2"/>
    <property type="match status" value="1"/>
</dbReference>
<keyword evidence="7" id="KW-1185">Reference proteome</keyword>
<comment type="caution">
    <text evidence="6">The sequence shown here is derived from an EMBL/GenBank/DDBJ whole genome shotgun (WGS) entry which is preliminary data.</text>
</comment>
<dbReference type="PANTHER" id="PTHR12649:SF11">
    <property type="entry name" value="PEPTIDYL-TRNA HYDROLASE 2, MITOCHONDRIAL"/>
    <property type="match status" value="1"/>
</dbReference>
<evidence type="ECO:0000256" key="5">
    <source>
        <dbReference type="SAM" id="MobiDB-lite"/>
    </source>
</evidence>
<evidence type="ECO:0000313" key="6">
    <source>
        <dbReference type="EMBL" id="CAB3359505.1"/>
    </source>
</evidence>
<sequence>MDLLNKSFLAGIGCGACLVWLLMRRTSTTSSGNPKKQNELGPQVEEESSDDDGDCKLVVVVRTDLKMGKGKIAAQVAHAAVAAYKQAKRWNPDVLRNWEQSGQAKVTLKVSSEEQLREIAKVGRANGLGVSLIQDQGRTQIARGSTTVLGIGPASSSIIDKVTGHLSLL</sequence>
<organism evidence="6 7">
    <name type="scientific">Cloeon dipterum</name>
    <dbReference type="NCBI Taxonomy" id="197152"/>
    <lineage>
        <taxon>Eukaryota</taxon>
        <taxon>Metazoa</taxon>
        <taxon>Ecdysozoa</taxon>
        <taxon>Arthropoda</taxon>
        <taxon>Hexapoda</taxon>
        <taxon>Insecta</taxon>
        <taxon>Pterygota</taxon>
        <taxon>Palaeoptera</taxon>
        <taxon>Ephemeroptera</taxon>
        <taxon>Pisciforma</taxon>
        <taxon>Baetidae</taxon>
        <taxon>Cloeon</taxon>
    </lineage>
</organism>
<dbReference type="Proteomes" id="UP000494165">
    <property type="component" value="Unassembled WGS sequence"/>
</dbReference>
<evidence type="ECO:0000256" key="4">
    <source>
        <dbReference type="ARBA" id="ARBA00048707"/>
    </source>
</evidence>
<comment type="similarity">
    <text evidence="3">Belongs to the PTH2 family.</text>
</comment>
<dbReference type="SUPFAM" id="SSF102462">
    <property type="entry name" value="Peptidyl-tRNA hydrolase II"/>
    <property type="match status" value="1"/>
</dbReference>
<dbReference type="OrthoDB" id="1733656at2759"/>
<dbReference type="NCBIfam" id="NF003314">
    <property type="entry name" value="PRK04322.1"/>
    <property type="match status" value="1"/>
</dbReference>
<evidence type="ECO:0000313" key="7">
    <source>
        <dbReference type="Proteomes" id="UP000494165"/>
    </source>
</evidence>
<evidence type="ECO:0000256" key="2">
    <source>
        <dbReference type="ARBA" id="ARBA00022801"/>
    </source>
</evidence>
<feature type="region of interest" description="Disordered" evidence="5">
    <location>
        <begin position="28"/>
        <end position="51"/>
    </location>
</feature>
<dbReference type="InterPro" id="IPR002833">
    <property type="entry name" value="PTH2"/>
</dbReference>
<dbReference type="AlphaFoldDB" id="A0A8S1BT74"/>
<dbReference type="Pfam" id="PF01981">
    <property type="entry name" value="PTH2"/>
    <property type="match status" value="1"/>
</dbReference>
<dbReference type="GO" id="GO:0004045">
    <property type="term" value="F:peptidyl-tRNA hydrolase activity"/>
    <property type="evidence" value="ECO:0007669"/>
    <property type="project" value="UniProtKB-EC"/>
</dbReference>